<reference evidence="3 4" key="1">
    <citation type="submission" date="2022-05" db="EMBL/GenBank/DDBJ databases">
        <authorList>
            <consortium name="Genoscope - CEA"/>
            <person name="William W."/>
        </authorList>
    </citation>
    <scope>NUCLEOTIDE SEQUENCE [LARGE SCALE GENOMIC DNA]</scope>
</reference>
<dbReference type="EMBL" id="CALNXK010000035">
    <property type="protein sequence ID" value="CAH3120879.1"/>
    <property type="molecule type" value="Genomic_DNA"/>
</dbReference>
<evidence type="ECO:0000259" key="2">
    <source>
        <dbReference type="PROSITE" id="PS50184"/>
    </source>
</evidence>
<proteinExistence type="predicted"/>
<organism evidence="3 4">
    <name type="scientific">Porites lobata</name>
    <dbReference type="NCBI Taxonomy" id="104759"/>
    <lineage>
        <taxon>Eukaryota</taxon>
        <taxon>Metazoa</taxon>
        <taxon>Cnidaria</taxon>
        <taxon>Anthozoa</taxon>
        <taxon>Hexacorallia</taxon>
        <taxon>Scleractinia</taxon>
        <taxon>Fungiina</taxon>
        <taxon>Poritidae</taxon>
        <taxon>Porites</taxon>
    </lineage>
</organism>
<feature type="domain" description="VWFC" evidence="2">
    <location>
        <begin position="50"/>
        <end position="119"/>
    </location>
</feature>
<protein>
    <recommendedName>
        <fullName evidence="2">VWFC domain-containing protein</fullName>
    </recommendedName>
</protein>
<keyword evidence="4" id="KW-1185">Reference proteome</keyword>
<dbReference type="PROSITE" id="PS50184">
    <property type="entry name" value="VWFC_2"/>
    <property type="match status" value="1"/>
</dbReference>
<accession>A0ABN8NU97</accession>
<evidence type="ECO:0000313" key="4">
    <source>
        <dbReference type="Proteomes" id="UP001159405"/>
    </source>
</evidence>
<feature type="chain" id="PRO_5046727824" description="VWFC domain-containing protein" evidence="1">
    <location>
        <begin position="17"/>
        <end position="219"/>
    </location>
</feature>
<gene>
    <name evidence="3" type="ORF">PLOB_00028330</name>
</gene>
<dbReference type="SUPFAM" id="SSF57603">
    <property type="entry name" value="FnI-like domain"/>
    <property type="match status" value="1"/>
</dbReference>
<dbReference type="Proteomes" id="UP001159405">
    <property type="component" value="Unassembled WGS sequence"/>
</dbReference>
<feature type="signal peptide" evidence="1">
    <location>
        <begin position="1"/>
        <end position="16"/>
    </location>
</feature>
<evidence type="ECO:0000256" key="1">
    <source>
        <dbReference type="SAM" id="SignalP"/>
    </source>
</evidence>
<name>A0ABN8NU97_9CNID</name>
<keyword evidence="1" id="KW-0732">Signal</keyword>
<evidence type="ECO:0000313" key="3">
    <source>
        <dbReference type="EMBL" id="CAH3120879.1"/>
    </source>
</evidence>
<sequence>MLLTAIFVLLKACTEASSALKGSNDLSFQESKVNISWQDDVLLMEERGGKKCKYKGVSYRRGQTILKPRAPNYDRCENCTCVRRGRFGKCKTVYYCDAILACDKEDYVFPEDDCCPVCKKTDCGDLEEGQQWQKIKEIKGENPLRGICTICECKYQVQRCSDNEFICRNIPDCLETEMKPGFCCPECKTWAKPTTEPLSIISLEPDRGSSENSDGQPQN</sequence>
<comment type="caution">
    <text evidence="3">The sequence shown here is derived from an EMBL/GenBank/DDBJ whole genome shotgun (WGS) entry which is preliminary data.</text>
</comment>
<dbReference type="InterPro" id="IPR001007">
    <property type="entry name" value="VWF_dom"/>
</dbReference>